<keyword evidence="2" id="KW-0732">Signal</keyword>
<dbReference type="PANTHER" id="PTHR39200:SF1">
    <property type="entry name" value="AUTO-TRANSPORTER ADHESIN HEAD GIN DOMAIN-CONTAINING PROTEIN-RELATED"/>
    <property type="match status" value="1"/>
</dbReference>
<evidence type="ECO:0000256" key="2">
    <source>
        <dbReference type="SAM" id="SignalP"/>
    </source>
</evidence>
<evidence type="ECO:0000313" key="5">
    <source>
        <dbReference type="Proteomes" id="UP000185221"/>
    </source>
</evidence>
<feature type="chain" id="PRO_5012207229" evidence="2">
    <location>
        <begin position="23"/>
        <end position="229"/>
    </location>
</feature>
<protein>
    <submittedName>
        <fullName evidence="4">Putative auto-transporter adhesin, head GIN domain</fullName>
    </submittedName>
</protein>
<accession>A0A1N6EHY1</accession>
<dbReference type="Pfam" id="PF10988">
    <property type="entry name" value="DUF2807"/>
    <property type="match status" value="1"/>
</dbReference>
<dbReference type="InterPro" id="IPR021255">
    <property type="entry name" value="DUF2807"/>
</dbReference>
<evidence type="ECO:0000256" key="1">
    <source>
        <dbReference type="SAM" id="MobiDB-lite"/>
    </source>
</evidence>
<feature type="domain" description="Putative auto-transporter adhesin head GIN" evidence="3">
    <location>
        <begin position="31"/>
        <end position="213"/>
    </location>
</feature>
<feature type="region of interest" description="Disordered" evidence="1">
    <location>
        <begin position="210"/>
        <end position="229"/>
    </location>
</feature>
<dbReference type="RefSeq" id="WP_084560930.1">
    <property type="nucleotide sequence ID" value="NZ_FSRC01000001.1"/>
</dbReference>
<organism evidence="4 5">
    <name type="scientific">Algoriphagus halophilus</name>
    <dbReference type="NCBI Taxonomy" id="226505"/>
    <lineage>
        <taxon>Bacteria</taxon>
        <taxon>Pseudomonadati</taxon>
        <taxon>Bacteroidota</taxon>
        <taxon>Cytophagia</taxon>
        <taxon>Cytophagales</taxon>
        <taxon>Cyclobacteriaceae</taxon>
        <taxon>Algoriphagus</taxon>
    </lineage>
</organism>
<feature type="signal peptide" evidence="2">
    <location>
        <begin position="1"/>
        <end position="22"/>
    </location>
</feature>
<evidence type="ECO:0000259" key="3">
    <source>
        <dbReference type="Pfam" id="PF10988"/>
    </source>
</evidence>
<dbReference type="STRING" id="226505.SAMN05444394_2171"/>
<reference evidence="5" key="1">
    <citation type="submission" date="2016-11" db="EMBL/GenBank/DDBJ databases">
        <authorList>
            <person name="Varghese N."/>
            <person name="Submissions S."/>
        </authorList>
    </citation>
    <scope>NUCLEOTIDE SEQUENCE [LARGE SCALE GENOMIC DNA]</scope>
    <source>
        <strain evidence="5">DSM 15292</strain>
    </source>
</reference>
<gene>
    <name evidence="4" type="ORF">SAMN05444394_2171</name>
</gene>
<keyword evidence="5" id="KW-1185">Reference proteome</keyword>
<evidence type="ECO:0000313" key="4">
    <source>
        <dbReference type="EMBL" id="SIN82547.1"/>
    </source>
</evidence>
<dbReference type="PANTHER" id="PTHR39200">
    <property type="entry name" value="HYPOTHETICAL EXPORTED PROTEIN"/>
    <property type="match status" value="1"/>
</dbReference>
<proteinExistence type="predicted"/>
<dbReference type="Proteomes" id="UP000185221">
    <property type="component" value="Unassembled WGS sequence"/>
</dbReference>
<feature type="compositionally biased region" description="Low complexity" evidence="1">
    <location>
        <begin position="215"/>
        <end position="229"/>
    </location>
</feature>
<dbReference type="Gene3D" id="2.160.20.120">
    <property type="match status" value="1"/>
</dbReference>
<sequence>MKLSTISAFVFMLFLMGATAQAQTETRTPGDFTKVTSSGSWDVYITIGDKDEVKLVSKGFDLSQVITEVEDGSLEIKLEKGRHNNVNFTAYVTVRELESVGLSGSGHMEIESDISSRSFAIGTSGSGDIKMQQLEARSLFVGMSGSGKVIIEGGSCENANIGQSGSGSFDALDLMAGDVKIGKSGSGATSIGVTGDLKVGASGSGNVYIKGNPTSQSIGSSGSARIIRK</sequence>
<name>A0A1N6EHY1_9BACT</name>
<dbReference type="EMBL" id="FSRC01000001">
    <property type="protein sequence ID" value="SIN82547.1"/>
    <property type="molecule type" value="Genomic_DNA"/>
</dbReference>
<dbReference type="OrthoDB" id="680270at2"/>
<dbReference type="AlphaFoldDB" id="A0A1N6EHY1"/>